<evidence type="ECO:0000256" key="10">
    <source>
        <dbReference type="SAM" id="Phobius"/>
    </source>
</evidence>
<dbReference type="InterPro" id="IPR029151">
    <property type="entry name" value="Sensor-like_sf"/>
</dbReference>
<feature type="domain" description="HAMP" evidence="12">
    <location>
        <begin position="372"/>
        <end position="425"/>
    </location>
</feature>
<evidence type="ECO:0000256" key="9">
    <source>
        <dbReference type="PROSITE-ProRule" id="PRU00284"/>
    </source>
</evidence>
<evidence type="ECO:0000256" key="7">
    <source>
        <dbReference type="ARBA" id="ARBA00023224"/>
    </source>
</evidence>
<dbReference type="PROSITE" id="PS50885">
    <property type="entry name" value="HAMP"/>
    <property type="match status" value="1"/>
</dbReference>
<evidence type="ECO:0000256" key="4">
    <source>
        <dbReference type="ARBA" id="ARBA00022692"/>
    </source>
</evidence>
<keyword evidence="3" id="KW-0145">Chemotaxis</keyword>
<dbReference type="Gene3D" id="1.20.120.1530">
    <property type="match status" value="1"/>
</dbReference>
<dbReference type="GO" id="GO:0005886">
    <property type="term" value="C:plasma membrane"/>
    <property type="evidence" value="ECO:0007669"/>
    <property type="project" value="UniProtKB-SubCell"/>
</dbReference>
<dbReference type="InterPro" id="IPR004089">
    <property type="entry name" value="MCPsignal_dom"/>
</dbReference>
<comment type="subcellular location">
    <subcellularLocation>
        <location evidence="1">Cell membrane</location>
        <topology evidence="1">Multi-pass membrane protein</topology>
    </subcellularLocation>
</comment>
<keyword evidence="14" id="KW-1185">Reference proteome</keyword>
<dbReference type="GO" id="GO:0006935">
    <property type="term" value="P:chemotaxis"/>
    <property type="evidence" value="ECO:0007669"/>
    <property type="project" value="UniProtKB-KW"/>
</dbReference>
<keyword evidence="4 10" id="KW-0812">Transmembrane</keyword>
<dbReference type="CDD" id="cd12913">
    <property type="entry name" value="PDC1_MCP_like"/>
    <property type="match status" value="1"/>
</dbReference>
<evidence type="ECO:0000259" key="12">
    <source>
        <dbReference type="PROSITE" id="PS50885"/>
    </source>
</evidence>
<dbReference type="PANTHER" id="PTHR32089:SF112">
    <property type="entry name" value="LYSOZYME-LIKE PROTEIN-RELATED"/>
    <property type="match status" value="1"/>
</dbReference>
<protein>
    <submittedName>
        <fullName evidence="13">Cache sensor-containing MCP-domain signal transduction protein</fullName>
    </submittedName>
</protein>
<organism evidence="13 14">
    <name type="scientific">Campylobacter mucosalis CCUG 21559</name>
    <dbReference type="NCBI Taxonomy" id="1032067"/>
    <lineage>
        <taxon>Bacteria</taxon>
        <taxon>Pseudomonadati</taxon>
        <taxon>Campylobacterota</taxon>
        <taxon>Epsilonproteobacteria</taxon>
        <taxon>Campylobacterales</taxon>
        <taxon>Campylobacteraceae</taxon>
        <taxon>Campylobacter</taxon>
    </lineage>
</organism>
<evidence type="ECO:0000256" key="6">
    <source>
        <dbReference type="ARBA" id="ARBA00023136"/>
    </source>
</evidence>
<keyword evidence="5 10" id="KW-1133">Transmembrane helix</keyword>
<dbReference type="Proteomes" id="UP000503264">
    <property type="component" value="Chromosome"/>
</dbReference>
<dbReference type="PANTHER" id="PTHR32089">
    <property type="entry name" value="METHYL-ACCEPTING CHEMOTAXIS PROTEIN MCPB"/>
    <property type="match status" value="1"/>
</dbReference>
<sequence>MLKKVANKIAVIILALLASSFVIFSFLSYKETNMAMIGMSETSKESITRSAEIFIEEYAKTRVMAVEKLVNYLQKNPELIQDREALKAKFTDLITATSIDALFIGFADDGSLINAYFDKGGIDPKFEFIGKNENYDARNRGWFKQAKADKVTATKPYPESTSGKIVASFVKQVVINGKMVGVVGSDIDLSGLGQTLIKMKDSPTGIVIMVDVASRNLVYHPNPKLIMSDSKPAKDAVDIWVNGYNQNGEKSFRFEYGGIKKVGACKKYGVADWLVCSANELSDYNDTLNTVLRDQALFSTIFIVLIVGILVFAVSYFLKPLGNITDGLNSFFKFLNYEIKEPSLIKVSTKDEFGVMGNLVNENIKKIQDSTAQDAQAVSGAVSTADSIGRGDLKARITQNPANPSLVELKNVLNKMLDTLEAKVGSDLNEIQKVFDSFKSSNFVARIDNPKGEVEKVTNVLGDAIAGMLRDNLDKAEILEQKAQILSDSMKELTDGANSQANSLQESAAAVEQMSSSMSAISQKTQDVIRQSEEIKNIITIIRDIADQTNLLALNAAIEAARAGEHGRGFAVVADEVRKLAERTQKSLGEIEANTNVLAQSINEMSESIKEQAEGINMINQSVAQIDNLTRANVSVANRTNEVTAEVDNMAKDIVSEVRKKKF</sequence>
<evidence type="ECO:0000313" key="14">
    <source>
        <dbReference type="Proteomes" id="UP000503264"/>
    </source>
</evidence>
<dbReference type="SUPFAM" id="SSF58104">
    <property type="entry name" value="Methyl-accepting chemotaxis protein (MCP) signaling domain"/>
    <property type="match status" value="1"/>
</dbReference>
<dbReference type="Gene3D" id="1.10.287.950">
    <property type="entry name" value="Methyl-accepting chemotaxis protein"/>
    <property type="match status" value="1"/>
</dbReference>
<dbReference type="Pfam" id="PF02743">
    <property type="entry name" value="dCache_1"/>
    <property type="match status" value="1"/>
</dbReference>
<dbReference type="GO" id="GO:0007165">
    <property type="term" value="P:signal transduction"/>
    <property type="evidence" value="ECO:0007669"/>
    <property type="project" value="UniProtKB-KW"/>
</dbReference>
<dbReference type="InterPro" id="IPR033479">
    <property type="entry name" value="dCache_1"/>
</dbReference>
<dbReference type="SMART" id="SM00283">
    <property type="entry name" value="MA"/>
    <property type="match status" value="1"/>
</dbReference>
<evidence type="ECO:0000256" key="1">
    <source>
        <dbReference type="ARBA" id="ARBA00004651"/>
    </source>
</evidence>
<gene>
    <name evidence="13" type="ORF">CMUC_1633</name>
</gene>
<dbReference type="SUPFAM" id="SSF103190">
    <property type="entry name" value="Sensory domain-like"/>
    <property type="match status" value="1"/>
</dbReference>
<accession>A0A6G5QI52</accession>
<evidence type="ECO:0000313" key="13">
    <source>
        <dbReference type="EMBL" id="QCD45383.1"/>
    </source>
</evidence>
<dbReference type="InterPro" id="IPR003660">
    <property type="entry name" value="HAMP_dom"/>
</dbReference>
<evidence type="ECO:0000256" key="3">
    <source>
        <dbReference type="ARBA" id="ARBA00022500"/>
    </source>
</evidence>
<evidence type="ECO:0000256" key="5">
    <source>
        <dbReference type="ARBA" id="ARBA00022989"/>
    </source>
</evidence>
<reference evidence="13 14" key="1">
    <citation type="submission" date="2016-07" db="EMBL/GenBank/DDBJ databases">
        <title>Comparative genomics of the Campylobacter concisus group.</title>
        <authorList>
            <person name="Miller W.G."/>
            <person name="Yee E."/>
            <person name="Chapman M.H."/>
            <person name="Huynh S."/>
            <person name="Bono J.L."/>
            <person name="On S.L.W."/>
            <person name="StLeger J."/>
            <person name="Foster G."/>
            <person name="Parker C.T."/>
        </authorList>
    </citation>
    <scope>NUCLEOTIDE SEQUENCE [LARGE SCALE GENOMIC DNA]</scope>
    <source>
        <strain evidence="13 14">CCUG 21559</strain>
    </source>
</reference>
<feature type="transmembrane region" description="Helical" evidence="10">
    <location>
        <begin position="6"/>
        <end position="29"/>
    </location>
</feature>
<dbReference type="AlphaFoldDB" id="A0A6G5QI52"/>
<evidence type="ECO:0000256" key="2">
    <source>
        <dbReference type="ARBA" id="ARBA00022475"/>
    </source>
</evidence>
<dbReference type="Gene3D" id="3.30.450.20">
    <property type="entry name" value="PAS domain"/>
    <property type="match status" value="2"/>
</dbReference>
<keyword evidence="6 10" id="KW-0472">Membrane</keyword>
<dbReference type="EMBL" id="CP012542">
    <property type="protein sequence ID" value="QCD45383.1"/>
    <property type="molecule type" value="Genomic_DNA"/>
</dbReference>
<comment type="similarity">
    <text evidence="8">Belongs to the methyl-accepting chemotaxis (MCP) protein family.</text>
</comment>
<keyword evidence="2" id="KW-1003">Cell membrane</keyword>
<evidence type="ECO:0000256" key="8">
    <source>
        <dbReference type="ARBA" id="ARBA00029447"/>
    </source>
</evidence>
<proteinExistence type="inferred from homology"/>
<feature type="transmembrane region" description="Helical" evidence="10">
    <location>
        <begin position="296"/>
        <end position="318"/>
    </location>
</feature>
<evidence type="ECO:0000259" key="11">
    <source>
        <dbReference type="PROSITE" id="PS50111"/>
    </source>
</evidence>
<name>A0A6G5QI52_9BACT</name>
<dbReference type="Pfam" id="PF00015">
    <property type="entry name" value="MCPsignal"/>
    <property type="match status" value="1"/>
</dbReference>
<keyword evidence="7 9" id="KW-0807">Transducer</keyword>
<feature type="domain" description="Methyl-accepting transducer" evidence="11">
    <location>
        <begin position="486"/>
        <end position="663"/>
    </location>
</feature>
<dbReference type="PROSITE" id="PS50111">
    <property type="entry name" value="CHEMOTAXIS_TRANSDUC_2"/>
    <property type="match status" value="1"/>
</dbReference>